<dbReference type="Gene3D" id="3.40.50.2300">
    <property type="match status" value="1"/>
</dbReference>
<keyword evidence="10" id="KW-1185">Reference proteome</keyword>
<dbReference type="CDD" id="cd00082">
    <property type="entry name" value="HisKA"/>
    <property type="match status" value="1"/>
</dbReference>
<dbReference type="Pfam" id="PF05228">
    <property type="entry name" value="CHASE4"/>
    <property type="match status" value="1"/>
</dbReference>
<dbReference type="InterPro" id="IPR003594">
    <property type="entry name" value="HATPase_dom"/>
</dbReference>
<dbReference type="SMART" id="SM00448">
    <property type="entry name" value="REC"/>
    <property type="match status" value="1"/>
</dbReference>
<dbReference type="RefSeq" id="WP_290284885.1">
    <property type="nucleotide sequence ID" value="NZ_JAUFQN010000019.1"/>
</dbReference>
<name>A0ABV5GAZ7_9FLAO</name>
<dbReference type="InterPro" id="IPR005467">
    <property type="entry name" value="His_kinase_dom"/>
</dbReference>
<dbReference type="SUPFAM" id="SSF52172">
    <property type="entry name" value="CheY-like"/>
    <property type="match status" value="1"/>
</dbReference>
<keyword evidence="3 5" id="KW-0597">Phosphoprotein</keyword>
<dbReference type="CDD" id="cd17546">
    <property type="entry name" value="REC_hyHK_CKI1_RcsC-like"/>
    <property type="match status" value="1"/>
</dbReference>
<dbReference type="PANTHER" id="PTHR45339:SF1">
    <property type="entry name" value="HYBRID SIGNAL TRANSDUCTION HISTIDINE KINASE J"/>
    <property type="match status" value="1"/>
</dbReference>
<comment type="caution">
    <text evidence="9">The sequence shown here is derived from an EMBL/GenBank/DDBJ whole genome shotgun (WGS) entry which is preliminary data.</text>
</comment>
<evidence type="ECO:0000256" key="5">
    <source>
        <dbReference type="PROSITE-ProRule" id="PRU00169"/>
    </source>
</evidence>
<reference evidence="9 10" key="1">
    <citation type="submission" date="2024-09" db="EMBL/GenBank/DDBJ databases">
        <authorList>
            <person name="Sun Q."/>
            <person name="Mori K."/>
        </authorList>
    </citation>
    <scope>NUCLEOTIDE SEQUENCE [LARGE SCALE GENOMIC DNA]</scope>
    <source>
        <strain evidence="9 10">CECT 8460</strain>
    </source>
</reference>
<evidence type="ECO:0000256" key="6">
    <source>
        <dbReference type="SAM" id="Phobius"/>
    </source>
</evidence>
<dbReference type="SUPFAM" id="SSF55874">
    <property type="entry name" value="ATPase domain of HSP90 chaperone/DNA topoisomerase II/histidine kinase"/>
    <property type="match status" value="1"/>
</dbReference>
<dbReference type="InterPro" id="IPR007892">
    <property type="entry name" value="CHASE4"/>
</dbReference>
<proteinExistence type="predicted"/>
<feature type="domain" description="Response regulatory" evidence="8">
    <location>
        <begin position="583"/>
        <end position="698"/>
    </location>
</feature>
<evidence type="ECO:0000313" key="9">
    <source>
        <dbReference type="EMBL" id="MFB9088289.1"/>
    </source>
</evidence>
<feature type="transmembrane region" description="Helical" evidence="6">
    <location>
        <begin position="12"/>
        <end position="34"/>
    </location>
</feature>
<dbReference type="Pfam" id="PF00072">
    <property type="entry name" value="Response_reg"/>
    <property type="match status" value="1"/>
</dbReference>
<feature type="transmembrane region" description="Helical" evidence="6">
    <location>
        <begin position="250"/>
        <end position="268"/>
    </location>
</feature>
<dbReference type="Gene3D" id="3.30.565.10">
    <property type="entry name" value="Histidine kinase-like ATPase, C-terminal domain"/>
    <property type="match status" value="1"/>
</dbReference>
<evidence type="ECO:0000256" key="1">
    <source>
        <dbReference type="ARBA" id="ARBA00000085"/>
    </source>
</evidence>
<comment type="catalytic activity">
    <reaction evidence="1">
        <text>ATP + protein L-histidine = ADP + protein N-phospho-L-histidine.</text>
        <dbReference type="EC" id="2.7.13.3"/>
    </reaction>
</comment>
<dbReference type="InterPro" id="IPR001789">
    <property type="entry name" value="Sig_transdc_resp-reg_receiver"/>
</dbReference>
<keyword evidence="6" id="KW-0472">Membrane</keyword>
<dbReference type="SMART" id="SM00388">
    <property type="entry name" value="HisKA"/>
    <property type="match status" value="1"/>
</dbReference>
<protein>
    <recommendedName>
        <fullName evidence="2">histidine kinase</fullName>
        <ecNumber evidence="2">2.7.13.3</ecNumber>
    </recommendedName>
</protein>
<keyword evidence="4" id="KW-0902">Two-component regulatory system</keyword>
<evidence type="ECO:0000259" key="7">
    <source>
        <dbReference type="PROSITE" id="PS50109"/>
    </source>
</evidence>
<dbReference type="PROSITE" id="PS50109">
    <property type="entry name" value="HIS_KIN"/>
    <property type="match status" value="1"/>
</dbReference>
<sequence>MKKFTNLNTYYKLLYLIIGTSVFFFLLYISLYIYTIQQENHVYKSTITQYNNEVKSLFELSSSKNKTTIEDVTFWDDLVKYTTTKDKVWFDNHITKEFESYEVDYIGIYDINKKFISNITTSKVNIKDFIPKGVMVNLNKTKYLKFYLRIPEGIVEIYGATIHPSNDPKKVKSKPSGYFFMARLLDGNYFEYLNKISSSKVKFLGKNELAEDEKDMIVTSLNLLDYKNNVVSKLLFKRPFNLNYRNTKDILTIIIIASIFNILIYLYYSKRWVYKPLQLITNILESGNRKSISDLKLASGEFGHIGELFEENDHHKLQLKIAKEKAEESDKLKSTFLANLSHEIRTPMNAIVGFSDLLDNSQLSEEEKNNYLKIIINSGNGLVSIIEDLIEMSKIDANQITPKIKGFNLELCLNELFETTKVTIPKGKKIDFHILESSNPISRNILTDETKLKQILINLITNAIKFTDNGFVAFGYNFNEKEGKLEFIVKDSGMGIDQKHLSEIFNRFHRIEDDFSIELSGLGLGLSITKAYVEMLGGSITVESVFKKGSIFSFTIPLNYDNIENKVKTSKTKNAFINNVQQTILVAEDDKINFLLLKKILELKNYIVLRAENGQEAVEICKNNSGIDLVFMDIKMPVMNGYEAFEIIKELKPNLPVIAQTAHSSIEDKEKVLSSGFTNYITKPLDKEKIYELLDNIFQNSN</sequence>
<dbReference type="Pfam" id="PF02518">
    <property type="entry name" value="HATPase_c"/>
    <property type="match status" value="1"/>
</dbReference>
<evidence type="ECO:0000313" key="10">
    <source>
        <dbReference type="Proteomes" id="UP001589576"/>
    </source>
</evidence>
<dbReference type="SUPFAM" id="SSF47384">
    <property type="entry name" value="Homodimeric domain of signal transducing histidine kinase"/>
    <property type="match status" value="1"/>
</dbReference>
<feature type="domain" description="Histidine kinase" evidence="7">
    <location>
        <begin position="339"/>
        <end position="560"/>
    </location>
</feature>
<dbReference type="InterPro" id="IPR003661">
    <property type="entry name" value="HisK_dim/P_dom"/>
</dbReference>
<dbReference type="PRINTS" id="PR00344">
    <property type="entry name" value="BCTRLSENSOR"/>
</dbReference>
<dbReference type="SMART" id="SM00387">
    <property type="entry name" value="HATPase_c"/>
    <property type="match status" value="1"/>
</dbReference>
<dbReference type="InterPro" id="IPR036097">
    <property type="entry name" value="HisK_dim/P_sf"/>
</dbReference>
<keyword evidence="6" id="KW-1133">Transmembrane helix</keyword>
<dbReference type="InterPro" id="IPR011006">
    <property type="entry name" value="CheY-like_superfamily"/>
</dbReference>
<dbReference type="PANTHER" id="PTHR45339">
    <property type="entry name" value="HYBRID SIGNAL TRANSDUCTION HISTIDINE KINASE J"/>
    <property type="match status" value="1"/>
</dbReference>
<accession>A0ABV5GAZ7</accession>
<evidence type="ECO:0000256" key="3">
    <source>
        <dbReference type="ARBA" id="ARBA00022553"/>
    </source>
</evidence>
<gene>
    <name evidence="9" type="ORF">ACFFUU_01590</name>
</gene>
<evidence type="ECO:0000259" key="8">
    <source>
        <dbReference type="PROSITE" id="PS50110"/>
    </source>
</evidence>
<evidence type="ECO:0000256" key="2">
    <source>
        <dbReference type="ARBA" id="ARBA00012438"/>
    </source>
</evidence>
<dbReference type="EMBL" id="JBHMFB010000003">
    <property type="protein sequence ID" value="MFB9088289.1"/>
    <property type="molecule type" value="Genomic_DNA"/>
</dbReference>
<evidence type="ECO:0000256" key="4">
    <source>
        <dbReference type="ARBA" id="ARBA00023012"/>
    </source>
</evidence>
<keyword evidence="6" id="KW-0812">Transmembrane</keyword>
<dbReference type="EC" id="2.7.13.3" evidence="2"/>
<feature type="modified residue" description="4-aspartylphosphate" evidence="5">
    <location>
        <position position="633"/>
    </location>
</feature>
<dbReference type="Proteomes" id="UP001589576">
    <property type="component" value="Unassembled WGS sequence"/>
</dbReference>
<dbReference type="PROSITE" id="PS50110">
    <property type="entry name" value="RESPONSE_REGULATORY"/>
    <property type="match status" value="1"/>
</dbReference>
<dbReference type="InterPro" id="IPR004358">
    <property type="entry name" value="Sig_transdc_His_kin-like_C"/>
</dbReference>
<dbReference type="Pfam" id="PF00512">
    <property type="entry name" value="HisKA"/>
    <property type="match status" value="1"/>
</dbReference>
<dbReference type="InterPro" id="IPR036890">
    <property type="entry name" value="HATPase_C_sf"/>
</dbReference>
<organism evidence="9 10">
    <name type="scientific">Flavobacterium paronense</name>
    <dbReference type="NCBI Taxonomy" id="1392775"/>
    <lineage>
        <taxon>Bacteria</taxon>
        <taxon>Pseudomonadati</taxon>
        <taxon>Bacteroidota</taxon>
        <taxon>Flavobacteriia</taxon>
        <taxon>Flavobacteriales</taxon>
        <taxon>Flavobacteriaceae</taxon>
        <taxon>Flavobacterium</taxon>
    </lineage>
</organism>
<dbReference type="Gene3D" id="1.10.287.130">
    <property type="match status" value="1"/>
</dbReference>